<comment type="caution">
    <text evidence="4">The sequence shown here is derived from an EMBL/GenBank/DDBJ whole genome shotgun (WGS) entry which is preliminary data.</text>
</comment>
<dbReference type="Pfam" id="PF00583">
    <property type="entry name" value="Acetyltransf_1"/>
    <property type="match status" value="1"/>
</dbReference>
<keyword evidence="1 4" id="KW-0808">Transferase</keyword>
<proteinExistence type="predicted"/>
<protein>
    <submittedName>
        <fullName evidence="4">N-acetyltransferase</fullName>
    </submittedName>
</protein>
<sequence>MIIRKYQTSDEKGWVYCKALSYLFSPFFDDRETEKPELMTDVYDYRVEWVAEVNEQIVGLIDIDIYTEECSQSYIYAPSKRTAYFTNLAVHPDFQGQGIAQALFEKAEQELREQAVEKLAIFTREGDVANHLYQKWGGQLVCSDYLVIGTPKDTPYVRFGVDLPNAKLAFKDEAGQPAPYYLREGIYVVSEETDLELFDIEDVYQELILFKKQKLTYNRFMKLTIEQTKELK</sequence>
<evidence type="ECO:0000313" key="4">
    <source>
        <dbReference type="EMBL" id="RRR47580.1"/>
    </source>
</evidence>
<accession>A0A426T3J5</accession>
<evidence type="ECO:0000259" key="3">
    <source>
        <dbReference type="PROSITE" id="PS51186"/>
    </source>
</evidence>
<gene>
    <name evidence="4" type="ORF">EJA00_07410</name>
</gene>
<keyword evidence="2" id="KW-0012">Acyltransferase</keyword>
<evidence type="ECO:0000313" key="5">
    <source>
        <dbReference type="Proteomes" id="UP000273973"/>
    </source>
</evidence>
<dbReference type="EMBL" id="RSDG01000051">
    <property type="protein sequence ID" value="RRR47580.1"/>
    <property type="molecule type" value="Genomic_DNA"/>
</dbReference>
<dbReference type="PANTHER" id="PTHR43420">
    <property type="entry name" value="ACETYLTRANSFERASE"/>
    <property type="match status" value="1"/>
</dbReference>
<reference evidence="4 5" key="2">
    <citation type="submission" date="2018-12" db="EMBL/GenBank/DDBJ databases">
        <title>Whole-genome sequences of fifteen clinical Streptococcus suis strains isolated from pigs between 2006 and 2018.</title>
        <authorList>
            <person name="Stevens M.J.A."/>
            <person name="Cernela N."/>
            <person name="Spoerry Serrano N."/>
            <person name="Schmitt S."/>
            <person name="Schrenzel J."/>
            <person name="Stephan R."/>
        </authorList>
    </citation>
    <scope>NUCLEOTIDE SEQUENCE [LARGE SCALE GENOMIC DNA]</scope>
    <source>
        <strain evidence="4 5">SS1014</strain>
    </source>
</reference>
<dbReference type="RefSeq" id="WP_142998108.1">
    <property type="nucleotide sequence ID" value="NZ_RSDG01000051.1"/>
</dbReference>
<dbReference type="InterPro" id="IPR000182">
    <property type="entry name" value="GNAT_dom"/>
</dbReference>
<dbReference type="PROSITE" id="PS51186">
    <property type="entry name" value="GNAT"/>
    <property type="match status" value="1"/>
</dbReference>
<name>A0A426T3J5_STRSU</name>
<evidence type="ECO:0000256" key="1">
    <source>
        <dbReference type="ARBA" id="ARBA00022679"/>
    </source>
</evidence>
<feature type="domain" description="N-acetyltransferase" evidence="3">
    <location>
        <begin position="1"/>
        <end position="164"/>
    </location>
</feature>
<reference evidence="4 5" key="1">
    <citation type="submission" date="2018-11" db="EMBL/GenBank/DDBJ databases">
        <authorList>
            <person name="Stevens M.J."/>
            <person name="Cernela N."/>
            <person name="Spoerry Serrano N."/>
            <person name="Schmitt S."/>
            <person name="Schrenzel J."/>
            <person name="Stephan R."/>
        </authorList>
    </citation>
    <scope>NUCLEOTIDE SEQUENCE [LARGE SCALE GENOMIC DNA]</scope>
    <source>
        <strain evidence="4 5">SS1014</strain>
    </source>
</reference>
<feature type="non-terminal residue" evidence="4">
    <location>
        <position position="232"/>
    </location>
</feature>
<dbReference type="InterPro" id="IPR016181">
    <property type="entry name" value="Acyl_CoA_acyltransferase"/>
</dbReference>
<dbReference type="Gene3D" id="3.40.630.30">
    <property type="match status" value="1"/>
</dbReference>
<organism evidence="4 5">
    <name type="scientific">Streptococcus suis</name>
    <dbReference type="NCBI Taxonomy" id="1307"/>
    <lineage>
        <taxon>Bacteria</taxon>
        <taxon>Bacillati</taxon>
        <taxon>Bacillota</taxon>
        <taxon>Bacilli</taxon>
        <taxon>Lactobacillales</taxon>
        <taxon>Streptococcaceae</taxon>
        <taxon>Streptococcus</taxon>
    </lineage>
</organism>
<dbReference type="Proteomes" id="UP000273973">
    <property type="component" value="Unassembled WGS sequence"/>
</dbReference>
<dbReference type="CDD" id="cd04301">
    <property type="entry name" value="NAT_SF"/>
    <property type="match status" value="1"/>
</dbReference>
<dbReference type="AlphaFoldDB" id="A0A426T3J5"/>
<evidence type="ECO:0000256" key="2">
    <source>
        <dbReference type="ARBA" id="ARBA00023315"/>
    </source>
</evidence>
<dbReference type="GO" id="GO:0016747">
    <property type="term" value="F:acyltransferase activity, transferring groups other than amino-acyl groups"/>
    <property type="evidence" value="ECO:0007669"/>
    <property type="project" value="InterPro"/>
</dbReference>
<dbReference type="InterPro" id="IPR050680">
    <property type="entry name" value="YpeA/RimI_acetyltransf"/>
</dbReference>
<dbReference type="SUPFAM" id="SSF55729">
    <property type="entry name" value="Acyl-CoA N-acyltransferases (Nat)"/>
    <property type="match status" value="1"/>
</dbReference>